<dbReference type="GO" id="GO:0046872">
    <property type="term" value="F:metal ion binding"/>
    <property type="evidence" value="ECO:0007669"/>
    <property type="project" value="UniProtKB-KW"/>
</dbReference>
<keyword evidence="2" id="KW-0479">Metal-binding</keyword>
<dbReference type="GO" id="GO:0016832">
    <property type="term" value="F:aldehyde-lyase activity"/>
    <property type="evidence" value="ECO:0007669"/>
    <property type="project" value="TreeGrafter"/>
</dbReference>
<dbReference type="InterPro" id="IPR005000">
    <property type="entry name" value="Aldolase/citrate-lyase_domain"/>
</dbReference>
<reference evidence="5" key="1">
    <citation type="submission" date="2020-07" db="EMBL/GenBank/DDBJ databases">
        <title>Huge and variable diversity of episymbiotic CPR bacteria and DPANN archaea in groundwater ecosystems.</title>
        <authorList>
            <person name="He C.Y."/>
            <person name="Keren R."/>
            <person name="Whittaker M."/>
            <person name="Farag I.F."/>
            <person name="Doudna J."/>
            <person name="Cate J.H.D."/>
            <person name="Banfield J.F."/>
        </authorList>
    </citation>
    <scope>NUCLEOTIDE SEQUENCE</scope>
    <source>
        <strain evidence="5">NC_groundwater_1586_Pr3_B-0.1um_66_15</strain>
    </source>
</reference>
<dbReference type="PANTHER" id="PTHR30502:SF0">
    <property type="entry name" value="PHOSPHOENOLPYRUVATE CARBOXYLASE FAMILY PROTEIN"/>
    <property type="match status" value="1"/>
</dbReference>
<gene>
    <name evidence="5" type="ORF">HY834_02370</name>
</gene>
<accession>A0A933L0M7</accession>
<keyword evidence="3" id="KW-0456">Lyase</keyword>
<dbReference type="Proteomes" id="UP000782610">
    <property type="component" value="Unassembled WGS sequence"/>
</dbReference>
<dbReference type="InterPro" id="IPR015813">
    <property type="entry name" value="Pyrv/PenolPyrv_kinase-like_dom"/>
</dbReference>
<dbReference type="GO" id="GO:0005737">
    <property type="term" value="C:cytoplasm"/>
    <property type="evidence" value="ECO:0007669"/>
    <property type="project" value="TreeGrafter"/>
</dbReference>
<proteinExistence type="inferred from homology"/>
<dbReference type="InterPro" id="IPR040442">
    <property type="entry name" value="Pyrv_kinase-like_dom_sf"/>
</dbReference>
<protein>
    <recommendedName>
        <fullName evidence="4">HpcH/HpaI aldolase/citrate lyase domain-containing protein</fullName>
    </recommendedName>
</protein>
<dbReference type="SUPFAM" id="SSF51621">
    <property type="entry name" value="Phosphoenolpyruvate/pyruvate domain"/>
    <property type="match status" value="1"/>
</dbReference>
<dbReference type="Gene3D" id="3.20.20.60">
    <property type="entry name" value="Phosphoenolpyruvate-binding domains"/>
    <property type="match status" value="1"/>
</dbReference>
<feature type="domain" description="HpcH/HpaI aldolase/citrate lyase" evidence="4">
    <location>
        <begin position="20"/>
        <end position="243"/>
    </location>
</feature>
<evidence type="ECO:0000313" key="5">
    <source>
        <dbReference type="EMBL" id="MBI4920568.1"/>
    </source>
</evidence>
<dbReference type="InterPro" id="IPR050251">
    <property type="entry name" value="HpcH-HpaI_aldolase"/>
</dbReference>
<evidence type="ECO:0000313" key="6">
    <source>
        <dbReference type="Proteomes" id="UP000782610"/>
    </source>
</evidence>
<evidence type="ECO:0000256" key="2">
    <source>
        <dbReference type="ARBA" id="ARBA00022723"/>
    </source>
</evidence>
<evidence type="ECO:0000259" key="4">
    <source>
        <dbReference type="Pfam" id="PF03328"/>
    </source>
</evidence>
<name>A0A933L0M7_9HYPH</name>
<dbReference type="EMBL" id="JACRAF010000006">
    <property type="protein sequence ID" value="MBI4920568.1"/>
    <property type="molecule type" value="Genomic_DNA"/>
</dbReference>
<sequence>MSGVPPNRFKRQLAERTPALGMWLSLNSLAATEIAAGAGFDWVLLDMEHGLYDIESVEHHLLAARHGGDAEFVVRVPSIDPVLVKRLLDGGVRSFMFPFVQTVADARLAVAATRYPPHGIRGVSGINRANQYTRTTDYGQRYQDDICVIVQVESPQAVAAIPEYGGIEGIDGILVGPNDLAANMGLFGQTGHADVLAKIDEALGLMLKTGRGAGILDFDPTAAVAKLKRGFSFAAVGGDTTILVRGMAELLGKFRPA</sequence>
<dbReference type="PANTHER" id="PTHR30502">
    <property type="entry name" value="2-KETO-3-DEOXY-L-RHAMNONATE ALDOLASE"/>
    <property type="match status" value="1"/>
</dbReference>
<dbReference type="Pfam" id="PF03328">
    <property type="entry name" value="HpcH_HpaI"/>
    <property type="match status" value="1"/>
</dbReference>
<evidence type="ECO:0000256" key="3">
    <source>
        <dbReference type="ARBA" id="ARBA00023239"/>
    </source>
</evidence>
<dbReference type="AlphaFoldDB" id="A0A933L0M7"/>
<comment type="similarity">
    <text evidence="1">Belongs to the HpcH/HpaI aldolase family.</text>
</comment>
<comment type="caution">
    <text evidence="5">The sequence shown here is derived from an EMBL/GenBank/DDBJ whole genome shotgun (WGS) entry which is preliminary data.</text>
</comment>
<organism evidence="5 6">
    <name type="scientific">Devosia nanyangense</name>
    <dbReference type="NCBI Taxonomy" id="1228055"/>
    <lineage>
        <taxon>Bacteria</taxon>
        <taxon>Pseudomonadati</taxon>
        <taxon>Pseudomonadota</taxon>
        <taxon>Alphaproteobacteria</taxon>
        <taxon>Hyphomicrobiales</taxon>
        <taxon>Devosiaceae</taxon>
        <taxon>Devosia</taxon>
    </lineage>
</organism>
<evidence type="ECO:0000256" key="1">
    <source>
        <dbReference type="ARBA" id="ARBA00005568"/>
    </source>
</evidence>